<dbReference type="Proteomes" id="UP001285636">
    <property type="component" value="Unassembled WGS sequence"/>
</dbReference>
<name>A0AAJ2KVT5_ALKPS</name>
<dbReference type="EMBL" id="JAWJAY010000001">
    <property type="protein sequence ID" value="MDV2884798.1"/>
    <property type="molecule type" value="Genomic_DNA"/>
</dbReference>
<proteinExistence type="predicted"/>
<reference evidence="1" key="1">
    <citation type="submission" date="2023-10" db="EMBL/GenBank/DDBJ databases">
        <title>Screening of Alkalihalophilus pseudofirmusBZ-TG-HK211 and Its Alleviation of Salt Stress on Rapeseed Growth.</title>
        <authorList>
            <person name="Zhao B."/>
            <person name="Guo T."/>
        </authorList>
    </citation>
    <scope>NUCLEOTIDE SEQUENCE</scope>
    <source>
        <strain evidence="1">BZ-TG-HK211</strain>
    </source>
</reference>
<organism evidence="1 2">
    <name type="scientific">Alkalihalophilus pseudofirmus</name>
    <name type="common">Bacillus pseudofirmus</name>
    <dbReference type="NCBI Taxonomy" id="79885"/>
    <lineage>
        <taxon>Bacteria</taxon>
        <taxon>Bacillati</taxon>
        <taxon>Bacillota</taxon>
        <taxon>Bacilli</taxon>
        <taxon>Bacillales</taxon>
        <taxon>Bacillaceae</taxon>
        <taxon>Alkalihalophilus</taxon>
    </lineage>
</organism>
<dbReference type="AlphaFoldDB" id="A0AAJ2KVT5"/>
<dbReference type="RefSeq" id="WP_323466244.1">
    <property type="nucleotide sequence ID" value="NZ_CP144224.1"/>
</dbReference>
<sequence>MTKVFEATYEGRQIRVENSWLNGEKLYVDGKLQDQNLGLALRSTLQGQLKAANGEIKTIKVTLGGTVKIQCKIFVDHRLVYPEEQK</sequence>
<gene>
    <name evidence="1" type="ORF">RYX45_06385</name>
</gene>
<evidence type="ECO:0000313" key="1">
    <source>
        <dbReference type="EMBL" id="MDV2884798.1"/>
    </source>
</evidence>
<comment type="caution">
    <text evidence="1">The sequence shown here is derived from an EMBL/GenBank/DDBJ whole genome shotgun (WGS) entry which is preliminary data.</text>
</comment>
<accession>A0AAJ2KVT5</accession>
<evidence type="ECO:0000313" key="2">
    <source>
        <dbReference type="Proteomes" id="UP001285636"/>
    </source>
</evidence>
<protein>
    <submittedName>
        <fullName evidence="1">Uncharacterized protein</fullName>
    </submittedName>
</protein>